<dbReference type="AlphaFoldDB" id="A0A382N4Y2"/>
<accession>A0A382N4Y2</accession>
<evidence type="ECO:0000313" key="1">
    <source>
        <dbReference type="EMBL" id="SVC55628.1"/>
    </source>
</evidence>
<sequence>MEGVGLVTGFQFLLGLAAVFAEEVGDFG</sequence>
<gene>
    <name evidence="1" type="ORF">METZ01_LOCUS308482</name>
</gene>
<reference evidence="1" key="1">
    <citation type="submission" date="2018-05" db="EMBL/GenBank/DDBJ databases">
        <authorList>
            <person name="Lanie J.A."/>
            <person name="Ng W.-L."/>
            <person name="Kazmierczak K.M."/>
            <person name="Andrzejewski T.M."/>
            <person name="Davidsen T.M."/>
            <person name="Wayne K.J."/>
            <person name="Tettelin H."/>
            <person name="Glass J.I."/>
            <person name="Rusch D."/>
            <person name="Podicherti R."/>
            <person name="Tsui H.-C.T."/>
            <person name="Winkler M.E."/>
        </authorList>
    </citation>
    <scope>NUCLEOTIDE SEQUENCE</scope>
</reference>
<organism evidence="1">
    <name type="scientific">marine metagenome</name>
    <dbReference type="NCBI Taxonomy" id="408172"/>
    <lineage>
        <taxon>unclassified sequences</taxon>
        <taxon>metagenomes</taxon>
        <taxon>ecological metagenomes</taxon>
    </lineage>
</organism>
<proteinExistence type="predicted"/>
<name>A0A382N4Y2_9ZZZZ</name>
<protein>
    <submittedName>
        <fullName evidence="1">Uncharacterized protein</fullName>
    </submittedName>
</protein>
<dbReference type="EMBL" id="UINC01097699">
    <property type="protein sequence ID" value="SVC55628.1"/>
    <property type="molecule type" value="Genomic_DNA"/>
</dbReference>
<feature type="non-terminal residue" evidence="1">
    <location>
        <position position="28"/>
    </location>
</feature>